<evidence type="ECO:0000313" key="3">
    <source>
        <dbReference type="Proteomes" id="UP000095614"/>
    </source>
</evidence>
<dbReference type="EMBL" id="CZAF01000001">
    <property type="protein sequence ID" value="CUO38567.1"/>
    <property type="molecule type" value="Genomic_DNA"/>
</dbReference>
<evidence type="ECO:0000313" key="2">
    <source>
        <dbReference type="EMBL" id="CUP59309.1"/>
    </source>
</evidence>
<organism evidence="1 3">
    <name type="scientific">Bacteroides uniformis</name>
    <dbReference type="NCBI Taxonomy" id="820"/>
    <lineage>
        <taxon>Bacteria</taxon>
        <taxon>Pseudomonadati</taxon>
        <taxon>Bacteroidota</taxon>
        <taxon>Bacteroidia</taxon>
        <taxon>Bacteroidales</taxon>
        <taxon>Bacteroidaceae</taxon>
        <taxon>Bacteroides</taxon>
    </lineage>
</organism>
<dbReference type="AlphaFoldDB" id="A0A174E7Z6"/>
<dbReference type="EMBL" id="CZAO01000008">
    <property type="protein sequence ID" value="CUP59309.1"/>
    <property type="molecule type" value="Genomic_DNA"/>
</dbReference>
<reference evidence="3 4" key="1">
    <citation type="submission" date="2015-09" db="EMBL/GenBank/DDBJ databases">
        <authorList>
            <consortium name="Pathogen Informatics"/>
        </authorList>
    </citation>
    <scope>NUCLEOTIDE SEQUENCE [LARGE SCALE GENOMIC DNA]</scope>
    <source>
        <strain evidence="1 3">2789STDY5834847</strain>
        <strain evidence="2 4">2789STDY5834898</strain>
    </source>
</reference>
<evidence type="ECO:0000313" key="4">
    <source>
        <dbReference type="Proteomes" id="UP000095766"/>
    </source>
</evidence>
<evidence type="ECO:0000313" key="1">
    <source>
        <dbReference type="EMBL" id="CUO38567.1"/>
    </source>
</evidence>
<accession>A0A174E7Z6</accession>
<gene>
    <name evidence="1" type="ORF">ERS852462_00254</name>
    <name evidence="2" type="ORF">ERS852510_01886</name>
</gene>
<name>A0A174E7Z6_BACUN</name>
<protein>
    <submittedName>
        <fullName evidence="1">Uncharacterized protein</fullName>
    </submittedName>
</protein>
<dbReference type="Proteomes" id="UP000095614">
    <property type="component" value="Unassembled WGS sequence"/>
</dbReference>
<sequence length="31" mass="3725">MKKKIANSFKHIFTAAGKNWMEAMRYYSLQM</sequence>
<proteinExistence type="predicted"/>
<dbReference type="Proteomes" id="UP000095766">
    <property type="component" value="Unassembled WGS sequence"/>
</dbReference>